<reference evidence="2 3" key="1">
    <citation type="submission" date="2016-11" db="EMBL/GenBank/DDBJ databases">
        <authorList>
            <person name="Jaros S."/>
            <person name="Januszkiewicz K."/>
            <person name="Wedrychowicz H."/>
        </authorList>
    </citation>
    <scope>NUCLEOTIDE SEQUENCE [LARGE SCALE GENOMIC DNA]</scope>
    <source>
        <strain evidence="2 3">DSM 43832</strain>
    </source>
</reference>
<dbReference type="EMBL" id="FRAP01000030">
    <property type="protein sequence ID" value="SHL47556.1"/>
    <property type="molecule type" value="Genomic_DNA"/>
</dbReference>
<evidence type="ECO:0000256" key="1">
    <source>
        <dbReference type="SAM" id="MobiDB-lite"/>
    </source>
</evidence>
<dbReference type="RefSeq" id="WP_073460412.1">
    <property type="nucleotide sequence ID" value="NZ_FRAP01000030.1"/>
</dbReference>
<organism evidence="2 3">
    <name type="scientific">Pseudonocardia thermophila</name>
    <dbReference type="NCBI Taxonomy" id="1848"/>
    <lineage>
        <taxon>Bacteria</taxon>
        <taxon>Bacillati</taxon>
        <taxon>Actinomycetota</taxon>
        <taxon>Actinomycetes</taxon>
        <taxon>Pseudonocardiales</taxon>
        <taxon>Pseudonocardiaceae</taxon>
        <taxon>Pseudonocardia</taxon>
    </lineage>
</organism>
<name>A0A1M7AY78_PSETH</name>
<gene>
    <name evidence="2" type="ORF">SAMN05443637_13066</name>
</gene>
<dbReference type="AlphaFoldDB" id="A0A1M7AY78"/>
<dbReference type="Proteomes" id="UP000184363">
    <property type="component" value="Unassembled WGS sequence"/>
</dbReference>
<dbReference type="OrthoDB" id="4209914at2"/>
<proteinExistence type="predicted"/>
<evidence type="ECO:0000313" key="3">
    <source>
        <dbReference type="Proteomes" id="UP000184363"/>
    </source>
</evidence>
<evidence type="ECO:0000313" key="2">
    <source>
        <dbReference type="EMBL" id="SHL47556.1"/>
    </source>
</evidence>
<protein>
    <submittedName>
        <fullName evidence="2">Uncharacterized protein</fullName>
    </submittedName>
</protein>
<keyword evidence="3" id="KW-1185">Reference proteome</keyword>
<accession>A0A1M7AY78</accession>
<feature type="region of interest" description="Disordered" evidence="1">
    <location>
        <begin position="1"/>
        <end position="25"/>
    </location>
</feature>
<sequence>MTAADGAPKPRRKANRGATDQTSPAAIERWERDLKCVELRKAGATWQAIADQLGYANRGNAYRAFQAVMKEYPREDVETWRNIISDRYDAMIRALWPDVLRGKLLAVDRVSRILEAQAKLHGANRPEKIEITPGETDLDTALRELEEQIRRRAARDGSPVPQE</sequence>
<dbReference type="STRING" id="1848.SAMN05443637_13066"/>